<name>A0A8A4JX62_PANAN</name>
<feature type="region of interest" description="Disordered" evidence="1">
    <location>
        <begin position="26"/>
        <end position="51"/>
    </location>
</feature>
<evidence type="ECO:0000313" key="3">
    <source>
        <dbReference type="Proteomes" id="UP000663901"/>
    </source>
</evidence>
<evidence type="ECO:0000256" key="1">
    <source>
        <dbReference type="SAM" id="MobiDB-lite"/>
    </source>
</evidence>
<dbReference type="RefSeq" id="WP_155644247.1">
    <property type="nucleotide sequence ID" value="NZ_CP054909.1"/>
</dbReference>
<sequence length="51" mass="5926">MRLANDDGKQDKNDCDSYHLNKNPIKREFTHSVTSRRQYLPDTQSCQDQAG</sequence>
<proteinExistence type="predicted"/>
<dbReference type="EMBL" id="CP059083">
    <property type="protein sequence ID" value="QTC44274.1"/>
    <property type="molecule type" value="Genomic_DNA"/>
</dbReference>
<protein>
    <submittedName>
        <fullName evidence="2">Uncharacterized protein</fullName>
    </submittedName>
</protein>
<keyword evidence="2" id="KW-0614">Plasmid</keyword>
<dbReference type="AlphaFoldDB" id="A0A8A4JX62"/>
<gene>
    <name evidence="2" type="ORF">H0Z12_01215</name>
</gene>
<evidence type="ECO:0000313" key="2">
    <source>
        <dbReference type="EMBL" id="QTC44274.1"/>
    </source>
</evidence>
<feature type="region of interest" description="Disordered" evidence="1">
    <location>
        <begin position="1"/>
        <end position="20"/>
    </location>
</feature>
<feature type="compositionally biased region" description="Polar residues" evidence="1">
    <location>
        <begin position="31"/>
        <end position="51"/>
    </location>
</feature>
<organism evidence="2 3">
    <name type="scientific">Pantoea ananas</name>
    <name type="common">Erwinia uredovora</name>
    <dbReference type="NCBI Taxonomy" id="553"/>
    <lineage>
        <taxon>Bacteria</taxon>
        <taxon>Pseudomonadati</taxon>
        <taxon>Pseudomonadota</taxon>
        <taxon>Gammaproteobacteria</taxon>
        <taxon>Enterobacterales</taxon>
        <taxon>Erwiniaceae</taxon>
        <taxon>Pantoea</taxon>
    </lineage>
</organism>
<dbReference type="Proteomes" id="UP000663901">
    <property type="component" value="Plasmid pOC5aA"/>
</dbReference>
<geneLocation type="plasmid" evidence="2 3">
    <name>pOC5aA</name>
</geneLocation>
<accession>A0A8A4JX62</accession>
<reference evidence="2" key="1">
    <citation type="submission" date="2020-07" db="EMBL/GenBank/DDBJ databases">
        <title>Genome Sequences for Panteoa spp. that cause Center Rot in Onions.</title>
        <authorList>
            <person name="Asselin J.A."/>
            <person name="Helmann T."/>
            <person name="Beer S."/>
            <person name="Stodghill P."/>
        </authorList>
    </citation>
    <scope>NUCLEOTIDE SEQUENCE</scope>
    <source>
        <strain evidence="2">OC5a</strain>
        <plasmid evidence="2">pOC5aA</plasmid>
    </source>
</reference>